<accession>A0A3S4BJG0</accession>
<reference evidence="1 2" key="1">
    <citation type="submission" date="2018-04" db="EMBL/GenBank/DDBJ databases">
        <authorList>
            <person name="Huttner S."/>
            <person name="Dainat J."/>
        </authorList>
    </citation>
    <scope>NUCLEOTIDE SEQUENCE [LARGE SCALE GENOMIC DNA]</scope>
</reference>
<evidence type="ECO:0000313" key="1">
    <source>
        <dbReference type="EMBL" id="SPQ21843.1"/>
    </source>
</evidence>
<protein>
    <submittedName>
        <fullName evidence="1">A4084ff5-39ad-468b-8c4a-95d1c198c169</fullName>
    </submittedName>
</protein>
<organism evidence="1 2">
    <name type="scientific">Thermothielavioides terrestris</name>
    <dbReference type="NCBI Taxonomy" id="2587410"/>
    <lineage>
        <taxon>Eukaryota</taxon>
        <taxon>Fungi</taxon>
        <taxon>Dikarya</taxon>
        <taxon>Ascomycota</taxon>
        <taxon>Pezizomycotina</taxon>
        <taxon>Sordariomycetes</taxon>
        <taxon>Sordariomycetidae</taxon>
        <taxon>Sordariales</taxon>
        <taxon>Chaetomiaceae</taxon>
        <taxon>Thermothielavioides</taxon>
    </lineage>
</organism>
<sequence>MPMIGLVSSQQRRLSLEAS</sequence>
<evidence type="ECO:0000313" key="2">
    <source>
        <dbReference type="Proteomes" id="UP000289323"/>
    </source>
</evidence>
<dbReference type="AlphaFoldDB" id="A0A3S4BJG0"/>
<dbReference type="Proteomes" id="UP000289323">
    <property type="component" value="Unassembled WGS sequence"/>
</dbReference>
<name>A0A3S4BJG0_9PEZI</name>
<dbReference type="EMBL" id="OUUZ01000008">
    <property type="protein sequence ID" value="SPQ21843.1"/>
    <property type="molecule type" value="Genomic_DNA"/>
</dbReference>
<proteinExistence type="predicted"/>
<gene>
    <name evidence="1" type="ORF">TT172_LOCUS4262</name>
</gene>